<feature type="region of interest" description="Disordered" evidence="1">
    <location>
        <begin position="76"/>
        <end position="99"/>
    </location>
</feature>
<accession>A0ABP9CCV6</accession>
<evidence type="ECO:0000313" key="3">
    <source>
        <dbReference type="Proteomes" id="UP001500928"/>
    </source>
</evidence>
<evidence type="ECO:0000313" key="2">
    <source>
        <dbReference type="EMBL" id="GAA4807956.1"/>
    </source>
</evidence>
<dbReference type="EMBL" id="BAABHO010000059">
    <property type="protein sequence ID" value="GAA4807956.1"/>
    <property type="molecule type" value="Genomic_DNA"/>
</dbReference>
<comment type="caution">
    <text evidence="2">The sequence shown here is derived from an EMBL/GenBank/DDBJ whole genome shotgun (WGS) entry which is preliminary data.</text>
</comment>
<proteinExistence type="predicted"/>
<organism evidence="2 3">
    <name type="scientific">Actinomycetospora chlora</name>
    <dbReference type="NCBI Taxonomy" id="663608"/>
    <lineage>
        <taxon>Bacteria</taxon>
        <taxon>Bacillati</taxon>
        <taxon>Actinomycetota</taxon>
        <taxon>Actinomycetes</taxon>
        <taxon>Pseudonocardiales</taxon>
        <taxon>Pseudonocardiaceae</taxon>
        <taxon>Actinomycetospora</taxon>
    </lineage>
</organism>
<sequence length="99" mass="11163">MVLSYKEALKGAPTSNTEFPIRNQPSSDSFAPGRSRRSPVWRRITLKACIADLLTHECEGHHNFLVMANPIEKKYHGNQKGEARNNECTSKSVAAPRRR</sequence>
<dbReference type="Proteomes" id="UP001500928">
    <property type="component" value="Unassembled WGS sequence"/>
</dbReference>
<feature type="compositionally biased region" description="Basic and acidic residues" evidence="1">
    <location>
        <begin position="76"/>
        <end position="85"/>
    </location>
</feature>
<name>A0ABP9CCV6_9PSEU</name>
<feature type="region of interest" description="Disordered" evidence="1">
    <location>
        <begin position="1"/>
        <end position="36"/>
    </location>
</feature>
<gene>
    <name evidence="2" type="ORF">GCM10023200_52030</name>
</gene>
<keyword evidence="3" id="KW-1185">Reference proteome</keyword>
<evidence type="ECO:0000256" key="1">
    <source>
        <dbReference type="SAM" id="MobiDB-lite"/>
    </source>
</evidence>
<feature type="compositionally biased region" description="Polar residues" evidence="1">
    <location>
        <begin position="13"/>
        <end position="29"/>
    </location>
</feature>
<reference evidence="3" key="1">
    <citation type="journal article" date="2019" name="Int. J. Syst. Evol. Microbiol.">
        <title>The Global Catalogue of Microorganisms (GCM) 10K type strain sequencing project: providing services to taxonomists for standard genome sequencing and annotation.</title>
        <authorList>
            <consortium name="The Broad Institute Genomics Platform"/>
            <consortium name="The Broad Institute Genome Sequencing Center for Infectious Disease"/>
            <person name="Wu L."/>
            <person name="Ma J."/>
        </authorList>
    </citation>
    <scope>NUCLEOTIDE SEQUENCE [LARGE SCALE GENOMIC DNA]</scope>
    <source>
        <strain evidence="3">JCM 17979</strain>
    </source>
</reference>
<protein>
    <submittedName>
        <fullName evidence="2">Uncharacterized protein</fullName>
    </submittedName>
</protein>